<dbReference type="RefSeq" id="WP_089669234.1">
    <property type="nucleotide sequence ID" value="NZ_FOJA01000001.1"/>
</dbReference>
<protein>
    <submittedName>
        <fullName evidence="1">Uncharacterized protein</fullName>
    </submittedName>
</protein>
<gene>
    <name evidence="1" type="ORF">SAMN04487945_1983</name>
</gene>
<evidence type="ECO:0000313" key="1">
    <source>
        <dbReference type="EMBL" id="SEW18219.1"/>
    </source>
</evidence>
<organism evidence="1 2">
    <name type="scientific">Halobacterium jilantaiense</name>
    <dbReference type="NCBI Taxonomy" id="355548"/>
    <lineage>
        <taxon>Archaea</taxon>
        <taxon>Methanobacteriati</taxon>
        <taxon>Methanobacteriota</taxon>
        <taxon>Stenosarchaea group</taxon>
        <taxon>Halobacteria</taxon>
        <taxon>Halobacteriales</taxon>
        <taxon>Halobacteriaceae</taxon>
        <taxon>Halobacterium</taxon>
    </lineage>
</organism>
<proteinExistence type="predicted"/>
<reference evidence="1 2" key="1">
    <citation type="submission" date="2016-10" db="EMBL/GenBank/DDBJ databases">
        <authorList>
            <person name="de Groot N.N."/>
        </authorList>
    </citation>
    <scope>NUCLEOTIDE SEQUENCE [LARGE SCALE GENOMIC DNA]</scope>
    <source>
        <strain evidence="1 2">CGMCC 1.5337</strain>
    </source>
</reference>
<dbReference type="OrthoDB" id="236676at2157"/>
<dbReference type="Proteomes" id="UP000198518">
    <property type="component" value="Unassembled WGS sequence"/>
</dbReference>
<name>A0A1I0PV62_9EURY</name>
<dbReference type="AlphaFoldDB" id="A0A1I0PV62"/>
<accession>A0A1I0PV62</accession>
<sequence length="261" mass="27599">MRTEDGGFYDEAVDALAAREYGRAGDAYARAGWRVLSAPRGEQDVSPFDADEQGWVGEGLAHLAASAAAYRVAGAPARATDRAVEGVAVARDLRRSYADRHPARAACFDEFVADFRAVGGLDGVEAAYEAAADAYRDAADAVDSPQALATTPLFEAAADLVQQFARGQADGEIAVSWSDLHGPDPGDPGAFLAHRATYKRQRLPSLVAAAVEDGYLAAPRGTTEYATDHHECPSCGSRHVNWVGDDTLCLVCSRPTEPTDG</sequence>
<dbReference type="EMBL" id="FOJA01000001">
    <property type="protein sequence ID" value="SEW18219.1"/>
    <property type="molecule type" value="Genomic_DNA"/>
</dbReference>
<keyword evidence="2" id="KW-1185">Reference proteome</keyword>
<evidence type="ECO:0000313" key="2">
    <source>
        <dbReference type="Proteomes" id="UP000198518"/>
    </source>
</evidence>